<protein>
    <recommendedName>
        <fullName evidence="4">DUF1523 family protein</fullName>
    </recommendedName>
</protein>
<reference evidence="2 3" key="1">
    <citation type="submission" date="2016-10" db="EMBL/GenBank/DDBJ databases">
        <authorList>
            <person name="de Groot N.N."/>
        </authorList>
    </citation>
    <scope>NUCLEOTIDE SEQUENCE [LARGE SCALE GENOMIC DNA]</scope>
    <source>
        <strain evidence="3">DSM 938 / 37b4</strain>
    </source>
</reference>
<sequence length="215" mass="24352">MGYVKWTFWLLIAVIFGSFLHYTLPRHEVVRVVNIYQERQDPSGWTSIFWSGPKVKSGTQTSYDVQFISAVTPEGKPVVYRNEDTGWGWPPYFKFDTANLSTRAADLQSTGEAPKWGVMTYYGWRSELFSIFPNAVSIKPVDGPEVSIVPWFNIIFLTLLAMAILTVRALWIQFRRNAIDPVLGDVADAIEDVTDRAESGVDKARGMFDDLTGKK</sequence>
<dbReference type="Pfam" id="PF07509">
    <property type="entry name" value="DUF1523"/>
    <property type="match status" value="1"/>
</dbReference>
<dbReference type="InterPro" id="IPR011088">
    <property type="entry name" value="Phage_phiNM3_A0EWY4"/>
</dbReference>
<evidence type="ECO:0000313" key="3">
    <source>
        <dbReference type="Proteomes" id="UP000183812"/>
    </source>
</evidence>
<gene>
    <name evidence="2" type="ORF">SAMN04244550_00894</name>
</gene>
<keyword evidence="1" id="KW-1133">Transmembrane helix</keyword>
<keyword evidence="1" id="KW-0472">Membrane</keyword>
<accession>A0A1G7F959</accession>
<feature type="transmembrane region" description="Helical" evidence="1">
    <location>
        <begin position="148"/>
        <end position="171"/>
    </location>
</feature>
<dbReference type="EMBL" id="FNAY01000003">
    <property type="protein sequence ID" value="SDE72055.1"/>
    <property type="molecule type" value="Genomic_DNA"/>
</dbReference>
<dbReference type="AlphaFoldDB" id="A0A1G7F959"/>
<evidence type="ECO:0008006" key="4">
    <source>
        <dbReference type="Google" id="ProtNLM"/>
    </source>
</evidence>
<dbReference type="RefSeq" id="WP_074552970.1">
    <property type="nucleotide sequence ID" value="NZ_CP119563.1"/>
</dbReference>
<evidence type="ECO:0000256" key="1">
    <source>
        <dbReference type="SAM" id="Phobius"/>
    </source>
</evidence>
<dbReference type="OrthoDB" id="5354324at2"/>
<proteinExistence type="predicted"/>
<feature type="transmembrane region" description="Helical" evidence="1">
    <location>
        <begin position="6"/>
        <end position="24"/>
    </location>
</feature>
<evidence type="ECO:0000313" key="2">
    <source>
        <dbReference type="EMBL" id="SDE72055.1"/>
    </source>
</evidence>
<name>A0A1G7F959_RHOCA</name>
<keyword evidence="1" id="KW-0812">Transmembrane</keyword>
<organism evidence="2 3">
    <name type="scientific">Rhodobacter capsulatus</name>
    <name type="common">Rhodopseudomonas capsulata</name>
    <dbReference type="NCBI Taxonomy" id="1061"/>
    <lineage>
        <taxon>Bacteria</taxon>
        <taxon>Pseudomonadati</taxon>
        <taxon>Pseudomonadota</taxon>
        <taxon>Alphaproteobacteria</taxon>
        <taxon>Rhodobacterales</taxon>
        <taxon>Rhodobacter group</taxon>
        <taxon>Rhodobacter</taxon>
    </lineage>
</organism>
<dbReference type="Proteomes" id="UP000183812">
    <property type="component" value="Unassembled WGS sequence"/>
</dbReference>